<proteinExistence type="predicted"/>
<evidence type="ECO:0000313" key="9">
    <source>
        <dbReference type="Proteomes" id="UP000001037"/>
    </source>
</evidence>
<dbReference type="InterPro" id="IPR006638">
    <property type="entry name" value="Elp3/MiaA/NifB-like_rSAM"/>
</dbReference>
<dbReference type="SMART" id="SM00729">
    <property type="entry name" value="Elp3"/>
    <property type="match status" value="1"/>
</dbReference>
<dbReference type="Gene3D" id="3.20.20.70">
    <property type="entry name" value="Aldolase class I"/>
    <property type="match status" value="1"/>
</dbReference>
<dbReference type="GO" id="GO:0046872">
    <property type="term" value="F:metal ion binding"/>
    <property type="evidence" value="ECO:0007669"/>
    <property type="project" value="UniProtKB-KW"/>
</dbReference>
<evidence type="ECO:0000256" key="4">
    <source>
        <dbReference type="ARBA" id="ARBA00023004"/>
    </source>
</evidence>
<dbReference type="InterPro" id="IPR058240">
    <property type="entry name" value="rSAM_sf"/>
</dbReference>
<dbReference type="STRING" id="694429.Pyrfu_1079"/>
<dbReference type="Pfam" id="PF04055">
    <property type="entry name" value="Radical_SAM"/>
    <property type="match status" value="1"/>
</dbReference>
<dbReference type="InterPro" id="IPR027596">
    <property type="entry name" value="AmmeMemoSam_rS"/>
</dbReference>
<dbReference type="eggNOG" id="arCOG00946">
    <property type="taxonomic scope" value="Archaea"/>
</dbReference>
<dbReference type="InterPro" id="IPR016431">
    <property type="entry name" value="Pyrv-formate_lyase-activ_prd"/>
</dbReference>
<keyword evidence="5 6" id="KW-0411">Iron-sulfur</keyword>
<evidence type="ECO:0000256" key="2">
    <source>
        <dbReference type="ARBA" id="ARBA00022691"/>
    </source>
</evidence>
<dbReference type="RefSeq" id="WP_014026624.1">
    <property type="nucleotide sequence ID" value="NC_015931.1"/>
</dbReference>
<feature type="binding site" evidence="6">
    <location>
        <position position="107"/>
    </location>
    <ligand>
        <name>[4Fe-4S] cluster</name>
        <dbReference type="ChEBI" id="CHEBI:49883"/>
        <note>4Fe-4S-S-AdoMet</note>
    </ligand>
</feature>
<dbReference type="OrthoDB" id="5682at2157"/>
<dbReference type="SUPFAM" id="SSF102114">
    <property type="entry name" value="Radical SAM enzymes"/>
    <property type="match status" value="1"/>
</dbReference>
<feature type="binding site" evidence="6">
    <location>
        <position position="110"/>
    </location>
    <ligand>
        <name>[4Fe-4S] cluster</name>
        <dbReference type="ChEBI" id="CHEBI:49883"/>
        <note>4Fe-4S-S-AdoMet</note>
    </ligand>
</feature>
<feature type="binding site" evidence="6">
    <location>
        <position position="103"/>
    </location>
    <ligand>
        <name>[4Fe-4S] cluster</name>
        <dbReference type="ChEBI" id="CHEBI:49883"/>
        <note>4Fe-4S-S-AdoMet</note>
    </ligand>
</feature>
<protein>
    <submittedName>
        <fullName evidence="8">Radical SAM domain protein</fullName>
    </submittedName>
</protein>
<dbReference type="GeneID" id="11139556"/>
<dbReference type="InterPro" id="IPR007197">
    <property type="entry name" value="rSAM"/>
</dbReference>
<name>G0EF50_PYRF1</name>
<gene>
    <name evidence="8" type="ordered locus">Pyrfu_1079</name>
</gene>
<dbReference type="GO" id="GO:0051539">
    <property type="term" value="F:4 iron, 4 sulfur cluster binding"/>
    <property type="evidence" value="ECO:0007669"/>
    <property type="project" value="UniProtKB-KW"/>
</dbReference>
<keyword evidence="3 6" id="KW-0479">Metal-binding</keyword>
<dbReference type="GO" id="GO:0003824">
    <property type="term" value="F:catalytic activity"/>
    <property type="evidence" value="ECO:0007669"/>
    <property type="project" value="InterPro"/>
</dbReference>
<evidence type="ECO:0000313" key="8">
    <source>
        <dbReference type="EMBL" id="AEM38947.1"/>
    </source>
</evidence>
<accession>G0EF50</accession>
<dbReference type="KEGG" id="pfm:Pyrfu_1079"/>
<organism evidence="8 9">
    <name type="scientific">Pyrolobus fumarii (strain DSM 11204 / 1A)</name>
    <dbReference type="NCBI Taxonomy" id="694429"/>
    <lineage>
        <taxon>Archaea</taxon>
        <taxon>Thermoproteota</taxon>
        <taxon>Thermoprotei</taxon>
        <taxon>Desulfurococcales</taxon>
        <taxon>Pyrodictiaceae</taxon>
        <taxon>Pyrolobus</taxon>
    </lineage>
</organism>
<dbReference type="HOGENOM" id="CLU_044176_1_0_2"/>
<keyword evidence="9" id="KW-1185">Reference proteome</keyword>
<dbReference type="Proteomes" id="UP000001037">
    <property type="component" value="Chromosome"/>
</dbReference>
<dbReference type="PROSITE" id="PS51918">
    <property type="entry name" value="RADICAL_SAM"/>
    <property type="match status" value="1"/>
</dbReference>
<dbReference type="InterPro" id="IPR034457">
    <property type="entry name" value="Organic_radical-activating"/>
</dbReference>
<evidence type="ECO:0000256" key="3">
    <source>
        <dbReference type="ARBA" id="ARBA00022723"/>
    </source>
</evidence>
<dbReference type="AlphaFoldDB" id="G0EF50"/>
<evidence type="ECO:0000256" key="6">
    <source>
        <dbReference type="PIRSR" id="PIRSR004869-50"/>
    </source>
</evidence>
<dbReference type="CDD" id="cd01335">
    <property type="entry name" value="Radical_SAM"/>
    <property type="match status" value="1"/>
</dbReference>
<evidence type="ECO:0000259" key="7">
    <source>
        <dbReference type="PROSITE" id="PS51918"/>
    </source>
</evidence>
<evidence type="ECO:0000256" key="1">
    <source>
        <dbReference type="ARBA" id="ARBA00022485"/>
    </source>
</evidence>
<dbReference type="PANTHER" id="PTHR30352">
    <property type="entry name" value="PYRUVATE FORMATE-LYASE-ACTIVATING ENZYME"/>
    <property type="match status" value="1"/>
</dbReference>
<evidence type="ECO:0000256" key="5">
    <source>
        <dbReference type="ARBA" id="ARBA00023014"/>
    </source>
</evidence>
<dbReference type="InterPro" id="IPR013785">
    <property type="entry name" value="Aldolase_TIM"/>
</dbReference>
<dbReference type="PANTHER" id="PTHR30352:SF5">
    <property type="entry name" value="PYRUVATE FORMATE-LYASE 1-ACTIVATING ENZYME"/>
    <property type="match status" value="1"/>
</dbReference>
<keyword evidence="2 6" id="KW-0949">S-adenosyl-L-methionine</keyword>
<dbReference type="SFLD" id="SFLDS00029">
    <property type="entry name" value="Radical_SAM"/>
    <property type="match status" value="1"/>
</dbReference>
<dbReference type="PIRSF" id="PIRSF004869">
    <property type="entry name" value="PflX_prd"/>
    <property type="match status" value="1"/>
</dbReference>
<reference evidence="8 9" key="1">
    <citation type="journal article" date="2011" name="Stand. Genomic Sci.">
        <title>Complete genome sequence of the hyperthermophilic chemolithoautotroph Pyrolobus fumarii type strain (1A).</title>
        <authorList>
            <person name="Anderson I."/>
            <person name="Goker M."/>
            <person name="Nolan M."/>
            <person name="Lucas S."/>
            <person name="Hammon N."/>
            <person name="Deshpande S."/>
            <person name="Cheng J.F."/>
            <person name="Tapia R."/>
            <person name="Han C."/>
            <person name="Goodwin L."/>
            <person name="Pitluck S."/>
            <person name="Huntemann M."/>
            <person name="Liolios K."/>
            <person name="Ivanova N."/>
            <person name="Pagani I."/>
            <person name="Mavromatis K."/>
            <person name="Ovchinikova G."/>
            <person name="Pati A."/>
            <person name="Chen A."/>
            <person name="Palaniappan K."/>
            <person name="Land M."/>
            <person name="Hauser L."/>
            <person name="Brambilla E.M."/>
            <person name="Huber H."/>
            <person name="Yasawong M."/>
            <person name="Rohde M."/>
            <person name="Spring S."/>
            <person name="Abt B."/>
            <person name="Sikorski J."/>
            <person name="Wirth R."/>
            <person name="Detter J.C."/>
            <person name="Woyke T."/>
            <person name="Bristow J."/>
            <person name="Eisen J.A."/>
            <person name="Markowitz V."/>
            <person name="Hugenholtz P."/>
            <person name="Kyrpides N.C."/>
            <person name="Klenk H.P."/>
            <person name="Lapidus A."/>
        </authorList>
    </citation>
    <scope>NUCLEOTIDE SEQUENCE [LARGE SCALE GENOMIC DNA]</scope>
    <source>
        <strain evidence="9">DSM 11204 / 1A</strain>
    </source>
</reference>
<dbReference type="SFLD" id="SFLDG01101">
    <property type="entry name" value="Uncharacterised_Radical_SAM_Su"/>
    <property type="match status" value="1"/>
</dbReference>
<keyword evidence="4 6" id="KW-0408">Iron</keyword>
<dbReference type="NCBIfam" id="TIGR04337">
    <property type="entry name" value="AmmeMemoSam_rS"/>
    <property type="match status" value="1"/>
</dbReference>
<dbReference type="EMBL" id="CP002838">
    <property type="protein sequence ID" value="AEM38947.1"/>
    <property type="molecule type" value="Genomic_DNA"/>
</dbReference>
<feature type="domain" description="Radical SAM core" evidence="7">
    <location>
        <begin position="88"/>
        <end position="305"/>
    </location>
</feature>
<keyword evidence="1" id="KW-0004">4Fe-4S</keyword>
<comment type="cofactor">
    <cofactor evidence="6">
        <name>[4Fe-4S] cluster</name>
        <dbReference type="ChEBI" id="CHEBI:49883"/>
    </cofactor>
    <text evidence="6">Binds 1 [4Fe-4S] cluster. The cluster is coordinated with 3 cysteines and an exchangeable S-adenosyl-L-methionine.</text>
</comment>
<sequence>MSTPKPVQGEGDALLDKPYVREARLWEPLPDKPGYVKCNLCARRCTIAPGRYGVCGVRKNIGGKLYTLVYGLLTAMNLDPIEKKPLYHFEPGSGVLSISTVGCNFFCQFCQNWEISQSRLEKGLYGKYVPPEEVVEKAKLVGADGIAYTYNEPNIFFEYLYDVAKLAKKEGLYNVMVTNGYWTPEAIRELGNLMDGATVDFKGGGNPEFYKKFMGVPDPSPIYDAILEMKRQGWWIEITNLVVPKYGDKEEDIRRLARWIVENLGPETPFHLLRFHPDYKITWLSPTPVETIERLAKVAMEEGLKHVYIGNVPGHPLEHTYCPNCGEKVIERMGFYILAWRLKEDNRCPRCGYKLNIRGRFHGGGVHITPLLW</sequence>
<dbReference type="InParanoid" id="G0EF50"/>